<sequence>MFLPILGLFIGVLIGFIVPFDLPTTYASYMSVALLAALDSVFGGIRAELENHFDSGIFISGFFGNAIIAAFLAYLGDRLGIPLYYAAIFTFGTRLFQNFAIIRRIIIKKLQEKRKKN</sequence>
<keyword evidence="1 2" id="KW-0812">Transmembrane</keyword>
<accession>A0A366I4B8</accession>
<gene>
    <name evidence="3" type="ORF">DES36_11328</name>
</gene>
<evidence type="ECO:0000256" key="1">
    <source>
        <dbReference type="PIRNR" id="PIRNR018579"/>
    </source>
</evidence>
<dbReference type="PIRSF" id="PIRSF018579">
    <property type="entry name" value="Sbp"/>
    <property type="match status" value="1"/>
</dbReference>
<protein>
    <submittedName>
        <fullName evidence="3">Small basic protein</fullName>
    </submittedName>
</protein>
<keyword evidence="1 2" id="KW-0472">Membrane</keyword>
<keyword evidence="2" id="KW-1133">Transmembrane helix</keyword>
<comment type="similarity">
    <text evidence="1">Belongs to the sbp family.</text>
</comment>
<comment type="caution">
    <text evidence="3">The sequence shown here is derived from an EMBL/GenBank/DDBJ whole genome shotgun (WGS) entry which is preliminary data.</text>
</comment>
<proteinExistence type="inferred from homology"/>
<dbReference type="OrthoDB" id="9812056at2"/>
<organism evidence="3 4">
    <name type="scientific">Alkalibaculum bacchi</name>
    <dbReference type="NCBI Taxonomy" id="645887"/>
    <lineage>
        <taxon>Bacteria</taxon>
        <taxon>Bacillati</taxon>
        <taxon>Bacillota</taxon>
        <taxon>Clostridia</taxon>
        <taxon>Eubacteriales</taxon>
        <taxon>Eubacteriaceae</taxon>
        <taxon>Alkalibaculum</taxon>
    </lineage>
</organism>
<keyword evidence="1" id="KW-1003">Cell membrane</keyword>
<feature type="transmembrane region" description="Helical" evidence="2">
    <location>
        <begin position="82"/>
        <end position="106"/>
    </location>
</feature>
<dbReference type="EMBL" id="QNRX01000013">
    <property type="protein sequence ID" value="RBP61816.1"/>
    <property type="molecule type" value="Genomic_DNA"/>
</dbReference>
<dbReference type="AlphaFoldDB" id="A0A366I4B8"/>
<feature type="transmembrane region" description="Helical" evidence="2">
    <location>
        <begin position="57"/>
        <end position="76"/>
    </location>
</feature>
<dbReference type="InterPro" id="IPR009709">
    <property type="entry name" value="DUF1290"/>
</dbReference>
<reference evidence="3 4" key="1">
    <citation type="submission" date="2018-06" db="EMBL/GenBank/DDBJ databases">
        <title>Genomic Encyclopedia of Type Strains, Phase IV (KMG-IV): sequencing the most valuable type-strain genomes for metagenomic binning, comparative biology and taxonomic classification.</title>
        <authorList>
            <person name="Goeker M."/>
        </authorList>
    </citation>
    <scope>NUCLEOTIDE SEQUENCE [LARGE SCALE GENOMIC DNA]</scope>
    <source>
        <strain evidence="3 4">DSM 22112</strain>
    </source>
</reference>
<evidence type="ECO:0000256" key="2">
    <source>
        <dbReference type="SAM" id="Phobius"/>
    </source>
</evidence>
<dbReference type="Pfam" id="PF06947">
    <property type="entry name" value="DUF1290"/>
    <property type="match status" value="1"/>
</dbReference>
<name>A0A366I4B8_9FIRM</name>
<dbReference type="GO" id="GO:0005886">
    <property type="term" value="C:plasma membrane"/>
    <property type="evidence" value="ECO:0007669"/>
    <property type="project" value="UniProtKB-SubCell"/>
</dbReference>
<feature type="transmembrane region" description="Helical" evidence="2">
    <location>
        <begin position="25"/>
        <end position="45"/>
    </location>
</feature>
<dbReference type="Proteomes" id="UP000253490">
    <property type="component" value="Unassembled WGS sequence"/>
</dbReference>
<dbReference type="RefSeq" id="WP_113921093.1">
    <property type="nucleotide sequence ID" value="NZ_CALNCS010000241.1"/>
</dbReference>
<evidence type="ECO:0000313" key="4">
    <source>
        <dbReference type="Proteomes" id="UP000253490"/>
    </source>
</evidence>
<evidence type="ECO:0000313" key="3">
    <source>
        <dbReference type="EMBL" id="RBP61816.1"/>
    </source>
</evidence>
<keyword evidence="4" id="KW-1185">Reference proteome</keyword>
<comment type="subcellular location">
    <subcellularLocation>
        <location evidence="1">Cell membrane</location>
        <topology evidence="1">Multi-pass membrane protein</topology>
    </subcellularLocation>
</comment>